<keyword evidence="1" id="KW-0732">Signal</keyword>
<reference evidence="2 3" key="1">
    <citation type="submission" date="2018-10" db="EMBL/GenBank/DDBJ databases">
        <title>Notoacmeibacter sp. M2BS9Y-3-1, whole genome shotgun sequence.</title>
        <authorList>
            <person name="Tuo L."/>
        </authorList>
    </citation>
    <scope>NUCLEOTIDE SEQUENCE [LARGE SCALE GENOMIC DNA]</scope>
    <source>
        <strain evidence="2 3">M2BS9Y-3-1</strain>
    </source>
</reference>
<comment type="caution">
    <text evidence="2">The sequence shown here is derived from an EMBL/GenBank/DDBJ whole genome shotgun (WGS) entry which is preliminary data.</text>
</comment>
<dbReference type="RefSeq" id="WP_121645469.1">
    <property type="nucleotide sequence ID" value="NZ_RCWN01000001.1"/>
</dbReference>
<proteinExistence type="predicted"/>
<protein>
    <recommendedName>
        <fullName evidence="4">Alkaline proteinase inhibitor/ Outer membrane lipoprotein Omp19 domain-containing protein</fullName>
    </recommendedName>
</protein>
<accession>A0A3L7JFW8</accession>
<organism evidence="2 3">
    <name type="scientific">Notoacmeibacter ruber</name>
    <dbReference type="NCBI Taxonomy" id="2670375"/>
    <lineage>
        <taxon>Bacteria</taxon>
        <taxon>Pseudomonadati</taxon>
        <taxon>Pseudomonadota</taxon>
        <taxon>Alphaproteobacteria</taxon>
        <taxon>Hyphomicrobiales</taxon>
        <taxon>Notoacmeibacteraceae</taxon>
        <taxon>Notoacmeibacter</taxon>
    </lineage>
</organism>
<evidence type="ECO:0000256" key="1">
    <source>
        <dbReference type="SAM" id="SignalP"/>
    </source>
</evidence>
<keyword evidence="3" id="KW-1185">Reference proteome</keyword>
<evidence type="ECO:0000313" key="3">
    <source>
        <dbReference type="Proteomes" id="UP000281094"/>
    </source>
</evidence>
<evidence type="ECO:0000313" key="2">
    <source>
        <dbReference type="EMBL" id="RLQ88501.1"/>
    </source>
</evidence>
<feature type="chain" id="PRO_5018084365" description="Alkaline proteinase inhibitor/ Outer membrane lipoprotein Omp19 domain-containing protein" evidence="1">
    <location>
        <begin position="21"/>
        <end position="135"/>
    </location>
</feature>
<dbReference type="Proteomes" id="UP000281094">
    <property type="component" value="Unassembled WGS sequence"/>
</dbReference>
<name>A0A3L7JFW8_9HYPH</name>
<sequence length="135" mass="14198">MRTALGICFFLSVGAAAFLADGRSGPDPITGTDAISTGSIDQPRAVYQAAVEGEVVRCWMSQVKDEIAYRFAGPECSKLGIGHPQLVSVLQRGTGDLTVRNEAGEDLLHLSASDGNGWEASPDSGKLIDLIATFD</sequence>
<dbReference type="EMBL" id="RCWN01000001">
    <property type="protein sequence ID" value="RLQ88501.1"/>
    <property type="molecule type" value="Genomic_DNA"/>
</dbReference>
<evidence type="ECO:0008006" key="4">
    <source>
        <dbReference type="Google" id="ProtNLM"/>
    </source>
</evidence>
<gene>
    <name evidence="2" type="ORF">D8780_10060</name>
</gene>
<dbReference type="AlphaFoldDB" id="A0A3L7JFW8"/>
<feature type="signal peptide" evidence="1">
    <location>
        <begin position="1"/>
        <end position="20"/>
    </location>
</feature>